<protein>
    <submittedName>
        <fullName evidence="4">Family 10 glycosylhydrolase</fullName>
    </submittedName>
</protein>
<dbReference type="Proteomes" id="UP000823635">
    <property type="component" value="Unassembled WGS sequence"/>
</dbReference>
<accession>A0A9D9DJ96</accession>
<evidence type="ECO:0000313" key="5">
    <source>
        <dbReference type="Proteomes" id="UP000823635"/>
    </source>
</evidence>
<dbReference type="InterPro" id="IPR017853">
    <property type="entry name" value="GH"/>
</dbReference>
<evidence type="ECO:0000256" key="2">
    <source>
        <dbReference type="SAM" id="SignalP"/>
    </source>
</evidence>
<feature type="chain" id="PRO_5039030223" evidence="2">
    <location>
        <begin position="20"/>
        <end position="506"/>
    </location>
</feature>
<feature type="signal peptide" evidence="2">
    <location>
        <begin position="1"/>
        <end position="19"/>
    </location>
</feature>
<name>A0A9D9DJ96_9BACT</name>
<dbReference type="InterPro" id="IPR003790">
    <property type="entry name" value="GHL10"/>
</dbReference>
<proteinExistence type="predicted"/>
<dbReference type="PANTHER" id="PTHR43405:SF1">
    <property type="entry name" value="GLYCOSYL HYDROLASE DIGH"/>
    <property type="match status" value="1"/>
</dbReference>
<evidence type="ECO:0000259" key="3">
    <source>
        <dbReference type="Pfam" id="PF02638"/>
    </source>
</evidence>
<reference evidence="4" key="1">
    <citation type="submission" date="2020-10" db="EMBL/GenBank/DDBJ databases">
        <authorList>
            <person name="Gilroy R."/>
        </authorList>
    </citation>
    <scope>NUCLEOTIDE SEQUENCE</scope>
    <source>
        <strain evidence="4">15467</strain>
    </source>
</reference>
<dbReference type="EMBL" id="JADINB010000040">
    <property type="protein sequence ID" value="MBO8428649.1"/>
    <property type="molecule type" value="Genomic_DNA"/>
</dbReference>
<dbReference type="AlphaFoldDB" id="A0A9D9DJ96"/>
<evidence type="ECO:0000313" key="4">
    <source>
        <dbReference type="EMBL" id="MBO8428649.1"/>
    </source>
</evidence>
<keyword evidence="1 2" id="KW-0732">Signal</keyword>
<dbReference type="SUPFAM" id="SSF51445">
    <property type="entry name" value="(Trans)glycosidases"/>
    <property type="match status" value="1"/>
</dbReference>
<organism evidence="4 5">
    <name type="scientific">Candidatus Egerieousia excrementavium</name>
    <dbReference type="NCBI Taxonomy" id="2840778"/>
    <lineage>
        <taxon>Bacteria</taxon>
        <taxon>Pseudomonadati</taxon>
        <taxon>Bacteroidota</taxon>
        <taxon>Bacteroidia</taxon>
        <taxon>Bacteroidales</taxon>
        <taxon>Candidatus Egerieousia</taxon>
    </lineage>
</organism>
<feature type="domain" description="Glycosyl hydrolase-like 10" evidence="3">
    <location>
        <begin position="30"/>
        <end position="342"/>
    </location>
</feature>
<gene>
    <name evidence="4" type="ORF">IAC68_01790</name>
</gene>
<reference evidence="4" key="2">
    <citation type="journal article" date="2021" name="PeerJ">
        <title>Extensive microbial diversity within the chicken gut microbiome revealed by metagenomics and culture.</title>
        <authorList>
            <person name="Gilroy R."/>
            <person name="Ravi A."/>
            <person name="Getino M."/>
            <person name="Pursley I."/>
            <person name="Horton D.L."/>
            <person name="Alikhan N.F."/>
            <person name="Baker D."/>
            <person name="Gharbi K."/>
            <person name="Hall N."/>
            <person name="Watson M."/>
            <person name="Adriaenssens E.M."/>
            <person name="Foster-Nyarko E."/>
            <person name="Jarju S."/>
            <person name="Secka A."/>
            <person name="Antonio M."/>
            <person name="Oren A."/>
            <person name="Chaudhuri R.R."/>
            <person name="La Ragione R."/>
            <person name="Hildebrand F."/>
            <person name="Pallen M.J."/>
        </authorList>
    </citation>
    <scope>NUCLEOTIDE SEQUENCE</scope>
    <source>
        <strain evidence="4">15467</strain>
    </source>
</reference>
<dbReference type="Pfam" id="PF02638">
    <property type="entry name" value="GHL10"/>
    <property type="match status" value="1"/>
</dbReference>
<dbReference type="PANTHER" id="PTHR43405">
    <property type="entry name" value="GLYCOSYL HYDROLASE DIGH"/>
    <property type="match status" value="1"/>
</dbReference>
<sequence>MKKYLIVVLSLVLMTSCLSEGKNSENPKREFRGAWVHIVGNKTIATLTTEQAKQMFLDVIDSCYLAGCNAIIFQVRPTADAFYQSDIEPWTRYLTGVQGKAPEPYWDPLAFAIEECHKRGMELHAWCNPYRVTLLESDTLCSDHLYYKNPEIFVKYGKQLFFNPGEPQARAHTVKVITDIVARYDVDAIHFDDYFYPYPVEGEEFDDQATFEKYGPAQGFTTMEQKADWRRNNVTMLIEELGKAIKEVKPWVRFGISPFGVHRNKKDTPDGSGSDTDAFSNYEQLYADVPLWVEKGYIDYNVPQIYWKIGHPKADYEVLIKWWNDNTPRGQLYVGQNISTFGEKDLQNPNTTQMARKMQLVRELPNVDGNVWWPGWSIEKNSNNIADSLMQKYQKYHALIPAYTEIDAKAPKAVARIEKDGRLIRWEQDAADAADPMQKALFYAVYCFPDGVDVDTDKAEYIMKITNDTVYNVVEENAAHGAGCKYVVTVLDRCWNESKPSETLWY</sequence>
<comment type="caution">
    <text evidence="4">The sequence shown here is derived from an EMBL/GenBank/DDBJ whole genome shotgun (WGS) entry which is preliminary data.</text>
</comment>
<evidence type="ECO:0000256" key="1">
    <source>
        <dbReference type="ARBA" id="ARBA00022729"/>
    </source>
</evidence>
<dbReference type="InterPro" id="IPR052177">
    <property type="entry name" value="Divisome_Glycosyl_Hydrolase"/>
</dbReference>
<dbReference type="PROSITE" id="PS51257">
    <property type="entry name" value="PROKAR_LIPOPROTEIN"/>
    <property type="match status" value="1"/>
</dbReference>
<dbReference type="Gene3D" id="3.20.20.80">
    <property type="entry name" value="Glycosidases"/>
    <property type="match status" value="1"/>
</dbReference>